<feature type="region of interest" description="Disordered" evidence="1">
    <location>
        <begin position="459"/>
        <end position="482"/>
    </location>
</feature>
<accession>A0A6A6W4D5</accession>
<dbReference type="OrthoDB" id="7042322at2759"/>
<dbReference type="SUPFAM" id="SSF53383">
    <property type="entry name" value="PLP-dependent transferases"/>
    <property type="match status" value="1"/>
</dbReference>
<dbReference type="FunFam" id="3.40.640.10:FF:000080">
    <property type="entry name" value="Aminotransferase, putative"/>
    <property type="match status" value="1"/>
</dbReference>
<proteinExistence type="predicted"/>
<dbReference type="Proteomes" id="UP000799437">
    <property type="component" value="Unassembled WGS sequence"/>
</dbReference>
<evidence type="ECO:0000259" key="2">
    <source>
        <dbReference type="Pfam" id="PF00155"/>
    </source>
</evidence>
<dbReference type="CDD" id="cd00609">
    <property type="entry name" value="AAT_like"/>
    <property type="match status" value="1"/>
</dbReference>
<dbReference type="InterPro" id="IPR004839">
    <property type="entry name" value="Aminotransferase_I/II_large"/>
</dbReference>
<dbReference type="GO" id="GO:0030170">
    <property type="term" value="F:pyridoxal phosphate binding"/>
    <property type="evidence" value="ECO:0007669"/>
    <property type="project" value="InterPro"/>
</dbReference>
<dbReference type="AlphaFoldDB" id="A0A6A6W4D5"/>
<dbReference type="GO" id="GO:0047536">
    <property type="term" value="F:2-aminoadipate transaminase activity"/>
    <property type="evidence" value="ECO:0007669"/>
    <property type="project" value="TreeGrafter"/>
</dbReference>
<reference evidence="3" key="1">
    <citation type="journal article" date="2020" name="Stud. Mycol.">
        <title>101 Dothideomycetes genomes: a test case for predicting lifestyles and emergence of pathogens.</title>
        <authorList>
            <person name="Haridas S."/>
            <person name="Albert R."/>
            <person name="Binder M."/>
            <person name="Bloem J."/>
            <person name="Labutti K."/>
            <person name="Salamov A."/>
            <person name="Andreopoulos B."/>
            <person name="Baker S."/>
            <person name="Barry K."/>
            <person name="Bills G."/>
            <person name="Bluhm B."/>
            <person name="Cannon C."/>
            <person name="Castanera R."/>
            <person name="Culley D."/>
            <person name="Daum C."/>
            <person name="Ezra D."/>
            <person name="Gonzalez J."/>
            <person name="Henrissat B."/>
            <person name="Kuo A."/>
            <person name="Liang C."/>
            <person name="Lipzen A."/>
            <person name="Lutzoni F."/>
            <person name="Magnuson J."/>
            <person name="Mondo S."/>
            <person name="Nolan M."/>
            <person name="Ohm R."/>
            <person name="Pangilinan J."/>
            <person name="Park H.-J."/>
            <person name="Ramirez L."/>
            <person name="Alfaro M."/>
            <person name="Sun H."/>
            <person name="Tritt A."/>
            <person name="Yoshinaga Y."/>
            <person name="Zwiers L.-H."/>
            <person name="Turgeon B."/>
            <person name="Goodwin S."/>
            <person name="Spatafora J."/>
            <person name="Crous P."/>
            <person name="Grigoriev I."/>
        </authorList>
    </citation>
    <scope>NUCLEOTIDE SEQUENCE</scope>
    <source>
        <strain evidence="3">CBS 121739</strain>
    </source>
</reference>
<dbReference type="Gene3D" id="3.40.640.10">
    <property type="entry name" value="Type I PLP-dependent aspartate aminotransferase-like (Major domain)"/>
    <property type="match status" value="1"/>
</dbReference>
<dbReference type="InterPro" id="IPR015422">
    <property type="entry name" value="PyrdxlP-dep_Trfase_small"/>
</dbReference>
<sequence length="482" mass="52490">MSNFSDVAGSATSKKPLINLLRGWPHPSLLPTKLLQTATQNVLSNPVVSVPGMLYGTDAGFQGLRDNIAKWLTGFYHSTAGGGSGSSIMSADRIAITGGASQNMGCILSVYTDPSYTRNVWCVAPTYMLVFRVFEDAGLKSKLRAVPEDEEGIDIDFLRRELQKSELDGDSAAGDPQFKPPRPWGKIYRHIIYAVPTFSNPSFKTMSLRRREALVRVAREFDALVVTDDVYDVLQWPNDVEASAQRPLPTAVLPRIVDVDRYLAGGAEREGADGFGNAASNGSFSKIAGPGLRTGWVEGTAKFSFGVSQAGTSRSGGAPSQLTSTFVSDMLETGALQTYILDVLQPAYSRRYRTMLAAIQTYLLPLGVALPQTDREVVGGYFIWLTLPHKLDSDELVKRATEEENLVVAGGRLFEVPGDTQNADFSNDIRLCFAWEDEDRLREGIERLATVIRGMLKGGNASSATSTTDEQSSSKKPTSSFW</sequence>
<evidence type="ECO:0000313" key="4">
    <source>
        <dbReference type="Proteomes" id="UP000799437"/>
    </source>
</evidence>
<name>A0A6A6W4D5_9PEZI</name>
<dbReference type="PANTHER" id="PTHR42858">
    <property type="entry name" value="AMINOTRANSFERASE"/>
    <property type="match status" value="1"/>
</dbReference>
<dbReference type="EMBL" id="ML996574">
    <property type="protein sequence ID" value="KAF2756894.1"/>
    <property type="molecule type" value="Genomic_DNA"/>
</dbReference>
<dbReference type="Pfam" id="PF00155">
    <property type="entry name" value="Aminotran_1_2"/>
    <property type="match status" value="1"/>
</dbReference>
<dbReference type="InterPro" id="IPR015421">
    <property type="entry name" value="PyrdxlP-dep_Trfase_major"/>
</dbReference>
<keyword evidence="3" id="KW-0808">Transferase</keyword>
<evidence type="ECO:0000256" key="1">
    <source>
        <dbReference type="SAM" id="MobiDB-lite"/>
    </source>
</evidence>
<organism evidence="3 4">
    <name type="scientific">Pseudovirgaria hyperparasitica</name>
    <dbReference type="NCBI Taxonomy" id="470096"/>
    <lineage>
        <taxon>Eukaryota</taxon>
        <taxon>Fungi</taxon>
        <taxon>Dikarya</taxon>
        <taxon>Ascomycota</taxon>
        <taxon>Pezizomycotina</taxon>
        <taxon>Dothideomycetes</taxon>
        <taxon>Dothideomycetes incertae sedis</taxon>
        <taxon>Acrospermales</taxon>
        <taxon>Acrospermaceae</taxon>
        <taxon>Pseudovirgaria</taxon>
    </lineage>
</organism>
<dbReference type="GeneID" id="54485237"/>
<feature type="domain" description="Aminotransferase class I/classII large" evidence="2">
    <location>
        <begin position="54"/>
        <end position="448"/>
    </location>
</feature>
<gene>
    <name evidence="3" type="ORF">EJ05DRAFT_477127</name>
</gene>
<protein>
    <submittedName>
        <fullName evidence="3">PLP-dependent transferase</fullName>
    </submittedName>
</protein>
<evidence type="ECO:0000313" key="3">
    <source>
        <dbReference type="EMBL" id="KAF2756894.1"/>
    </source>
</evidence>
<dbReference type="PANTHER" id="PTHR42858:SF1">
    <property type="entry name" value="LD15494P"/>
    <property type="match status" value="1"/>
</dbReference>
<dbReference type="Gene3D" id="3.90.1150.10">
    <property type="entry name" value="Aspartate Aminotransferase, domain 1"/>
    <property type="match status" value="1"/>
</dbReference>
<dbReference type="RefSeq" id="XP_033599345.1">
    <property type="nucleotide sequence ID" value="XM_033744183.1"/>
</dbReference>
<dbReference type="InterPro" id="IPR015424">
    <property type="entry name" value="PyrdxlP-dep_Trfase"/>
</dbReference>
<feature type="compositionally biased region" description="Polar residues" evidence="1">
    <location>
        <begin position="460"/>
        <end position="482"/>
    </location>
</feature>
<keyword evidence="4" id="KW-1185">Reference proteome</keyword>